<dbReference type="Gene3D" id="3.40.50.150">
    <property type="entry name" value="Vaccinia Virus protein VP39"/>
    <property type="match status" value="1"/>
</dbReference>
<dbReference type="SUPFAM" id="SSF53335">
    <property type="entry name" value="S-adenosyl-L-methionine-dependent methyltransferases"/>
    <property type="match status" value="1"/>
</dbReference>
<dbReference type="Proteomes" id="UP000007796">
    <property type="component" value="Unassembled WGS sequence"/>
</dbReference>
<organism evidence="2">
    <name type="scientific">Grosmannia clavigera (strain kw1407 / UAMH 11150)</name>
    <name type="common">Blue stain fungus</name>
    <name type="synonym">Graphiocladiella clavigera</name>
    <dbReference type="NCBI Taxonomy" id="655863"/>
    <lineage>
        <taxon>Eukaryota</taxon>
        <taxon>Fungi</taxon>
        <taxon>Dikarya</taxon>
        <taxon>Ascomycota</taxon>
        <taxon>Pezizomycotina</taxon>
        <taxon>Sordariomycetes</taxon>
        <taxon>Sordariomycetidae</taxon>
        <taxon>Ophiostomatales</taxon>
        <taxon>Ophiostomataceae</taxon>
        <taxon>Leptographium</taxon>
    </lineage>
</organism>
<dbReference type="GeneID" id="25982110"/>
<accession>F0XCA9</accession>
<dbReference type="OrthoDB" id="416496at2759"/>
<dbReference type="InParanoid" id="F0XCA9"/>
<gene>
    <name evidence="1" type="ORF">CMQ_972</name>
</gene>
<dbReference type="RefSeq" id="XP_014173526.1">
    <property type="nucleotide sequence ID" value="XM_014318051.1"/>
</dbReference>
<dbReference type="Pfam" id="PF13489">
    <property type="entry name" value="Methyltransf_23"/>
    <property type="match status" value="1"/>
</dbReference>
<reference evidence="1 2" key="1">
    <citation type="journal article" date="2011" name="Proc. Natl. Acad. Sci. U.S.A.">
        <title>Genome and transcriptome analyses of the mountain pine beetle-fungal symbiont Grosmannia clavigera, a lodgepole pine pathogen.</title>
        <authorList>
            <person name="DiGuistini S."/>
            <person name="Wang Y."/>
            <person name="Liao N.Y."/>
            <person name="Taylor G."/>
            <person name="Tanguay P."/>
            <person name="Feau N."/>
            <person name="Henrissat B."/>
            <person name="Chan S.K."/>
            <person name="Hesse-Orce U."/>
            <person name="Alamouti S.M."/>
            <person name="Tsui C.K.M."/>
            <person name="Docking R.T."/>
            <person name="Levasseur A."/>
            <person name="Haridas S."/>
            <person name="Robertson G."/>
            <person name="Birol I."/>
            <person name="Holt R.A."/>
            <person name="Marra M.A."/>
            <person name="Hamelin R.C."/>
            <person name="Hirst M."/>
            <person name="Jones S.J.M."/>
            <person name="Bohlmann J."/>
            <person name="Breuil C."/>
        </authorList>
    </citation>
    <scope>NUCLEOTIDE SEQUENCE [LARGE SCALE GENOMIC DNA]</scope>
    <source>
        <strain evidence="2">kw1407 / UAMH 11150</strain>
    </source>
</reference>
<dbReference type="EMBL" id="GL629765">
    <property type="protein sequence ID" value="EFX04044.1"/>
    <property type="molecule type" value="Genomic_DNA"/>
</dbReference>
<protein>
    <submittedName>
        <fullName evidence="1">Ubiquinone menaquinone biosynthesis-related protein</fullName>
    </submittedName>
</protein>
<dbReference type="HOGENOM" id="CLU_037990_3_0_1"/>
<evidence type="ECO:0000313" key="2">
    <source>
        <dbReference type="Proteomes" id="UP000007796"/>
    </source>
</evidence>
<dbReference type="GO" id="GO:0008168">
    <property type="term" value="F:methyltransferase activity"/>
    <property type="evidence" value="ECO:0007669"/>
    <property type="project" value="TreeGrafter"/>
</dbReference>
<keyword evidence="1" id="KW-0830">Ubiquinone</keyword>
<proteinExistence type="predicted"/>
<dbReference type="InterPro" id="IPR050508">
    <property type="entry name" value="Methyltransf_Superfamily"/>
</dbReference>
<dbReference type="PANTHER" id="PTHR42912">
    <property type="entry name" value="METHYLTRANSFERASE"/>
    <property type="match status" value="1"/>
</dbReference>
<evidence type="ECO:0000313" key="1">
    <source>
        <dbReference type="EMBL" id="EFX04044.1"/>
    </source>
</evidence>
<dbReference type="AlphaFoldDB" id="F0XCA9"/>
<dbReference type="InterPro" id="IPR029063">
    <property type="entry name" value="SAM-dependent_MTases_sf"/>
</dbReference>
<name>F0XCA9_GROCL</name>
<dbReference type="eggNOG" id="KOG4300">
    <property type="taxonomic scope" value="Eukaryota"/>
</dbReference>
<dbReference type="STRING" id="655863.F0XCA9"/>
<dbReference type="PANTHER" id="PTHR42912:SF83">
    <property type="entry name" value="METHYLTRANSFERASE TYPE 11 DOMAIN-CONTAINING PROTEIN"/>
    <property type="match status" value="1"/>
</dbReference>
<keyword evidence="2" id="KW-1185">Reference proteome</keyword>
<sequence>MPLLVTYLTGGCNDDDSAAATEHNHNHSSDSVPSSLPPMDAAAFDASLDVPERMMGITQLRRQLAAEAQGDVLEVAVGTGRNLGYYSWDSSKQDPHVTSFTGVDLSADALTVARRRLRSSVPGAKAVIRKRPLPQEPTAAAADAVPIKDLPVAVLDVLDSRLRLLRADAMQPLPLPSSSSPAYDTVVQTFGLCSVADPVALLAHMAAVLRPDTGRILLLEHGRGRWSVVNSLLDRYASRHFSRFGCWWNRDIDAILANAATAVPGLEVVAVSRPGWFQFGTLWWVELRVNAA</sequence>